<proteinExistence type="predicted"/>
<evidence type="ECO:0000313" key="1">
    <source>
        <dbReference type="EMBL" id="USC25960.1"/>
    </source>
</evidence>
<protein>
    <submittedName>
        <fullName evidence="1">Lef-7</fullName>
    </submittedName>
</protein>
<dbReference type="Proteomes" id="UP001256712">
    <property type="component" value="Segment"/>
</dbReference>
<organism evidence="1 2">
    <name type="scientific">Palpita vitrealis nucleopolyhedrovirus</name>
    <dbReference type="NCBI Taxonomy" id="2951960"/>
    <lineage>
        <taxon>Viruses</taxon>
        <taxon>Viruses incertae sedis</taxon>
        <taxon>Naldaviricetes</taxon>
        <taxon>Lefavirales</taxon>
        <taxon>Baculoviridae</taxon>
        <taxon>Alphabaculovirus</taxon>
        <taxon>Alphabaculovirus pavitrealis</taxon>
    </lineage>
</organism>
<reference evidence="1" key="1">
    <citation type="journal article" date="2022" name="J. Invertebr. Pathol.">
        <title>Identification of a new nucleopolyhedrovirus isolated from the olive leaf moth, Palpita vitrealis, from two locations in Egypt.</title>
        <authorList>
            <person name="El-Salamouny S."/>
            <person name="Wennmann J.T."/>
            <person name="Kleespies R.G."/>
            <person name="Richert-Poggeler K.R."/>
            <person name="Mansour A."/>
            <person name="Awad M."/>
            <person name="Agamy E."/>
            <person name="Salama R."/>
            <person name="Jehle J.A."/>
        </authorList>
    </citation>
    <scope>NUCLEOTIDE SEQUENCE</scope>
    <source>
        <strain evidence="1">Giza 2005</strain>
    </source>
</reference>
<sequence>MSKRTNVWRRLPVELIDNIMQYLDPILHVKITGLTAKVKHRLLHTNNMKKYFELMPSDYNPLMDNFFFNHFNVANLSIAPYITFLCSFETQEESCNFFNNCLPENVRVEALNWPSLSLKKLMSDNFVWYKLARKLIKHEHEMDRFVMPSTISFNINDSLPDSNMCKLKLLLDCCIEDCNLYDINNCPFFEVFVNFDDTVITLCTYFSFIAYRIVDYNE</sequence>
<evidence type="ECO:0000313" key="2">
    <source>
        <dbReference type="Proteomes" id="UP001256712"/>
    </source>
</evidence>
<accession>A0AAE9LNJ1</accession>
<keyword evidence="2" id="KW-1185">Reference proteome</keyword>
<name>A0AAE9LNJ1_9ABAC</name>
<dbReference type="EMBL" id="OL685370">
    <property type="protein sequence ID" value="USC25960.1"/>
    <property type="molecule type" value="Genomic_DNA"/>
</dbReference>